<sequence length="132" mass="15249">MDELSAVTDLLYGPGTAIPELSLTDEEAMAMVRQRFPRAEFCLVRDWLWLDLEVTPVEREQLSKTGRQPVVVYAHTVIYDSNRRWDVGDFVRTSPLHVWHGDGLFQTWNTLYVLLGEGQRKRVALETVGRIF</sequence>
<gene>
    <name evidence="2" type="ORF">NCTC10860_00305</name>
</gene>
<dbReference type="Pfam" id="PF22275">
    <property type="entry name" value="DUF6957"/>
    <property type="match status" value="1"/>
</dbReference>
<name>A0A379K0S0_ECTOL</name>
<evidence type="ECO:0000313" key="3">
    <source>
        <dbReference type="Proteomes" id="UP000254084"/>
    </source>
</evidence>
<dbReference type="Proteomes" id="UP000254084">
    <property type="component" value="Unassembled WGS sequence"/>
</dbReference>
<proteinExistence type="predicted"/>
<evidence type="ECO:0000259" key="1">
    <source>
        <dbReference type="Pfam" id="PF22275"/>
    </source>
</evidence>
<reference evidence="2 3" key="1">
    <citation type="submission" date="2018-06" db="EMBL/GenBank/DDBJ databases">
        <authorList>
            <consortium name="Pathogen Informatics"/>
            <person name="Doyle S."/>
        </authorList>
    </citation>
    <scope>NUCLEOTIDE SEQUENCE [LARGE SCALE GENOMIC DNA]</scope>
    <source>
        <strain evidence="2 3">NCTC10860</strain>
    </source>
</reference>
<dbReference type="InterPro" id="IPR054232">
    <property type="entry name" value="DUF6957"/>
</dbReference>
<organism evidence="2 3">
    <name type="scientific">Ectopseudomonas oleovorans</name>
    <name type="common">Pseudomonas oleovorans</name>
    <dbReference type="NCBI Taxonomy" id="301"/>
    <lineage>
        <taxon>Bacteria</taxon>
        <taxon>Pseudomonadati</taxon>
        <taxon>Pseudomonadota</taxon>
        <taxon>Gammaproteobacteria</taxon>
        <taxon>Pseudomonadales</taxon>
        <taxon>Pseudomonadaceae</taxon>
        <taxon>Ectopseudomonas</taxon>
    </lineage>
</organism>
<feature type="domain" description="DUF6957" evidence="1">
    <location>
        <begin position="22"/>
        <end position="128"/>
    </location>
</feature>
<protein>
    <recommendedName>
        <fullName evidence="1">DUF6957 domain-containing protein</fullName>
    </recommendedName>
</protein>
<dbReference type="RefSeq" id="WP_084342385.1">
    <property type="nucleotide sequence ID" value="NZ_UGUW01000004.1"/>
</dbReference>
<accession>A0A379K0S0</accession>
<evidence type="ECO:0000313" key="2">
    <source>
        <dbReference type="EMBL" id="SUD58074.1"/>
    </source>
</evidence>
<dbReference type="AlphaFoldDB" id="A0A379K0S0"/>
<dbReference type="EMBL" id="UGUW01000004">
    <property type="protein sequence ID" value="SUD58074.1"/>
    <property type="molecule type" value="Genomic_DNA"/>
</dbReference>